<sequence length="395" mass="46180">EIPPGFVDPGYGGLILEGQWIGVAICAVISVHHAFGYNESNHMVTAHICLGAKYSKIPITINFLAWPKTQIILYWTIVDDRNRIACPSHWGIFNVSFDVEPDSNFHVTKVGVRFIREEYIKCLKQHEVSNIRAGNGISTHEHFYHRSYEALFEDDTNLHQHTFKMVNFIFDYGCQQDSMDAWELLRVFDLFHSYKLPIEVSQKKPPKNLLQRILPKNILSRMPLENTSSRNPMDYISQAMLSRKEMAKISRIPITGVMCMMAVYMGDFEYLKEVKDRMSSILWQQIFMTFIRARAYFTKDGWFVMKKKPNRELHISDFSYNGILLQQLMNKMGPSKCFTKENKDEMMCVIDKLQNNIDKVSSIIQKMSTHADQYSHDIWEAQKYIDIHKVRFYVV</sequence>
<feature type="transmembrane region" description="Helical" evidence="1">
    <location>
        <begin position="249"/>
        <end position="266"/>
    </location>
</feature>
<name>A0AAD5GHY7_AMBAR</name>
<feature type="transmembrane region" description="Helical" evidence="1">
    <location>
        <begin position="278"/>
        <end position="297"/>
    </location>
</feature>
<keyword evidence="1" id="KW-0812">Transmembrane</keyword>
<dbReference type="Proteomes" id="UP001206925">
    <property type="component" value="Unassembled WGS sequence"/>
</dbReference>
<protein>
    <submittedName>
        <fullName evidence="2">Uncharacterized protein</fullName>
    </submittedName>
</protein>
<evidence type="ECO:0000313" key="3">
    <source>
        <dbReference type="Proteomes" id="UP001206925"/>
    </source>
</evidence>
<organism evidence="2 3">
    <name type="scientific">Ambrosia artemisiifolia</name>
    <name type="common">Common ragweed</name>
    <dbReference type="NCBI Taxonomy" id="4212"/>
    <lineage>
        <taxon>Eukaryota</taxon>
        <taxon>Viridiplantae</taxon>
        <taxon>Streptophyta</taxon>
        <taxon>Embryophyta</taxon>
        <taxon>Tracheophyta</taxon>
        <taxon>Spermatophyta</taxon>
        <taxon>Magnoliopsida</taxon>
        <taxon>eudicotyledons</taxon>
        <taxon>Gunneridae</taxon>
        <taxon>Pentapetalae</taxon>
        <taxon>asterids</taxon>
        <taxon>campanulids</taxon>
        <taxon>Asterales</taxon>
        <taxon>Asteraceae</taxon>
        <taxon>Asteroideae</taxon>
        <taxon>Heliantheae alliance</taxon>
        <taxon>Heliantheae</taxon>
        <taxon>Ambrosia</taxon>
    </lineage>
</organism>
<accession>A0AAD5GHY7</accession>
<dbReference type="EMBL" id="JAMZMK010008404">
    <property type="protein sequence ID" value="KAI7740563.1"/>
    <property type="molecule type" value="Genomic_DNA"/>
</dbReference>
<gene>
    <name evidence="2" type="ORF">M8C21_023931</name>
</gene>
<reference evidence="2" key="1">
    <citation type="submission" date="2022-06" db="EMBL/GenBank/DDBJ databases">
        <title>Uncovering the hologenomic basis of an extraordinary plant invasion.</title>
        <authorList>
            <person name="Bieker V.C."/>
            <person name="Martin M.D."/>
            <person name="Gilbert T."/>
            <person name="Hodgins K."/>
            <person name="Battlay P."/>
            <person name="Petersen B."/>
            <person name="Wilson J."/>
        </authorList>
    </citation>
    <scope>NUCLEOTIDE SEQUENCE</scope>
    <source>
        <strain evidence="2">AA19_3_7</strain>
        <tissue evidence="2">Leaf</tissue>
    </source>
</reference>
<dbReference type="AlphaFoldDB" id="A0AAD5GHY7"/>
<keyword evidence="1" id="KW-1133">Transmembrane helix</keyword>
<evidence type="ECO:0000313" key="2">
    <source>
        <dbReference type="EMBL" id="KAI7740563.1"/>
    </source>
</evidence>
<comment type="caution">
    <text evidence="2">The sequence shown here is derived from an EMBL/GenBank/DDBJ whole genome shotgun (WGS) entry which is preliminary data.</text>
</comment>
<feature type="non-terminal residue" evidence="2">
    <location>
        <position position="395"/>
    </location>
</feature>
<evidence type="ECO:0000256" key="1">
    <source>
        <dbReference type="SAM" id="Phobius"/>
    </source>
</evidence>
<proteinExistence type="predicted"/>
<keyword evidence="3" id="KW-1185">Reference proteome</keyword>
<keyword evidence="1" id="KW-0472">Membrane</keyword>